<accession>A0A251TS23</accession>
<dbReference type="Gene3D" id="1.10.8.430">
    <property type="entry name" value="Helical domain of apoptotic protease-activating factors"/>
    <property type="match status" value="1"/>
</dbReference>
<dbReference type="InterPro" id="IPR044974">
    <property type="entry name" value="Disease_R_plants"/>
</dbReference>
<dbReference type="EMBL" id="MNCJ02000324">
    <property type="protein sequence ID" value="KAF5789142.1"/>
    <property type="molecule type" value="Genomic_DNA"/>
</dbReference>
<dbReference type="PRINTS" id="PR00364">
    <property type="entry name" value="DISEASERSIST"/>
</dbReference>
<dbReference type="Gene3D" id="3.40.50.300">
    <property type="entry name" value="P-loop containing nucleotide triphosphate hydrolases"/>
    <property type="match status" value="1"/>
</dbReference>
<keyword evidence="3" id="KW-0677">Repeat</keyword>
<protein>
    <submittedName>
        <fullName evidence="5">AAA+ ATPase domain, P-loop containing nucleoside triphosphate hydrolase, TIR</fullName>
    </submittedName>
    <submittedName>
        <fullName evidence="6">Putative NB-ARC</fullName>
    </submittedName>
</protein>
<evidence type="ECO:0000256" key="1">
    <source>
        <dbReference type="ARBA" id="ARBA00004170"/>
    </source>
</evidence>
<dbReference type="SUPFAM" id="SSF52058">
    <property type="entry name" value="L domain-like"/>
    <property type="match status" value="1"/>
</dbReference>
<gene>
    <name evidence="6" type="ORF">HannXRQ_Chr09g0241111</name>
    <name evidence="5" type="ORF">HanXRQr2_Chr09g0367501</name>
</gene>
<dbReference type="Gene3D" id="3.80.10.10">
    <property type="entry name" value="Ribonuclease Inhibitor"/>
    <property type="match status" value="1"/>
</dbReference>
<dbReference type="InterPro" id="IPR035897">
    <property type="entry name" value="Toll_tir_struct_dom_sf"/>
</dbReference>
<dbReference type="InterPro" id="IPR003593">
    <property type="entry name" value="AAA+_ATPase"/>
</dbReference>
<dbReference type="GO" id="GO:0016020">
    <property type="term" value="C:membrane"/>
    <property type="evidence" value="ECO:0007669"/>
    <property type="project" value="UniProtKB-SubCell"/>
</dbReference>
<dbReference type="PANTHER" id="PTHR11017:SF492">
    <property type="entry name" value="TIR DOMAIN, P-LOOP CONTAINING NUCLEOSIDE TRIPHOSPHATE HYDROLASE"/>
    <property type="match status" value="1"/>
</dbReference>
<dbReference type="Pfam" id="PF00931">
    <property type="entry name" value="NB-ARC"/>
    <property type="match status" value="1"/>
</dbReference>
<dbReference type="Gramene" id="mRNA:HanXRQr2_Chr09g0367501">
    <property type="protein sequence ID" value="mRNA:HanXRQr2_Chr09g0367501"/>
    <property type="gene ID" value="HanXRQr2_Chr09g0367501"/>
</dbReference>
<dbReference type="InParanoid" id="A0A251TS23"/>
<dbReference type="InterPro" id="IPR006121">
    <property type="entry name" value="HMA_dom"/>
</dbReference>
<reference evidence="5 7" key="1">
    <citation type="journal article" date="2017" name="Nature">
        <title>The sunflower genome provides insights into oil metabolism, flowering and Asterid evolution.</title>
        <authorList>
            <person name="Badouin H."/>
            <person name="Gouzy J."/>
            <person name="Grassa C.J."/>
            <person name="Murat F."/>
            <person name="Staton S.E."/>
            <person name="Cottret L."/>
            <person name="Lelandais-Briere C."/>
            <person name="Owens G.L."/>
            <person name="Carrere S."/>
            <person name="Mayjonade B."/>
            <person name="Legrand L."/>
            <person name="Gill N."/>
            <person name="Kane N.C."/>
            <person name="Bowers J.E."/>
            <person name="Hubner S."/>
            <person name="Bellec A."/>
            <person name="Berard A."/>
            <person name="Berges H."/>
            <person name="Blanchet N."/>
            <person name="Boniface M.C."/>
            <person name="Brunel D."/>
            <person name="Catrice O."/>
            <person name="Chaidir N."/>
            <person name="Claudel C."/>
            <person name="Donnadieu C."/>
            <person name="Faraut T."/>
            <person name="Fievet G."/>
            <person name="Helmstetter N."/>
            <person name="King M."/>
            <person name="Knapp S.J."/>
            <person name="Lai Z."/>
            <person name="Le Paslier M.C."/>
            <person name="Lippi Y."/>
            <person name="Lorenzon L."/>
            <person name="Mandel J.R."/>
            <person name="Marage G."/>
            <person name="Marchand G."/>
            <person name="Marquand E."/>
            <person name="Bret-Mestries E."/>
            <person name="Morien E."/>
            <person name="Nambeesan S."/>
            <person name="Nguyen T."/>
            <person name="Pegot-Espagnet P."/>
            <person name="Pouilly N."/>
            <person name="Raftis F."/>
            <person name="Sallet E."/>
            <person name="Schiex T."/>
            <person name="Thomas J."/>
            <person name="Vandecasteele C."/>
            <person name="Vares D."/>
            <person name="Vear F."/>
            <person name="Vautrin S."/>
            <person name="Crespi M."/>
            <person name="Mangin B."/>
            <person name="Burke J.M."/>
            <person name="Salse J."/>
            <person name="Munos S."/>
            <person name="Vincourt P."/>
            <person name="Rieseberg L.H."/>
            <person name="Langlade N.B."/>
        </authorList>
    </citation>
    <scope>NUCLEOTIDE SEQUENCE [LARGE SCALE GENOMIC DNA]</scope>
    <source>
        <strain evidence="7">cv. SF193</strain>
        <tissue evidence="5">Leaves</tissue>
    </source>
</reference>
<sequence>MNTKEGSKWTEDNVRRWKAALTEFANLTGMVLSGSRSETNFIAEVVETTTRKLDLKQLSIPTHLVGMEARVEVINSWLYDDQHSVIAICGMGGSGKTTLAQHIYNLHKQDFKSSSFIEVNGKQPYGLLGLQNQLLKDVLGGKGVNVSSVFEGTSKIEVVLQTKRVLIVLDDIDQHEQLSALLGTKAIPTQSKIIITTRFLGIHAWFGSISRSCLVHKLNLLNDHESLELLSSHAFGSKIPIEGFKELAVQLAKYCGGNPLALKVLGSSLYVSDNEPWMKNNMREVWESRLNSLNSLKGDLDCNIQSVLQKSFDSLPLRSHKELFLHIACIFVGEYLDVVKFILEDELNAKSGILTLVNRCLLTISHDRLTMHQLLQEMGRKVVCDESKDPAKRSRVWRDVESYHVLRKGIGSNTIEGLSLDMRKVEQGMRSETSTLDTSSLAKMDKLKLLHLKYVELTGSYENFPELIWLCWHRCRLKTLPSTLSMSTLVVIVMSDGHLEKFEVPMVLNSLKYLSFKGCDKLVRICNLYRLPKLDTLILWNCSSLTHLCKSVGVLENLSWLDMGGCTKMWKYVNQPETMMLSLPQSNILLDFTNCDLDNDDFCVTFHARSLFDLCLAANPFEYLPSNIDLKMLRKLNLYCCTNLKSLPCIPSTLVDLNIDWCTSLQRVTFESGHFGLQEFAYECCFKLSEIQGLFKLVPIAKINEEDLGHMQWIKAYEDHKVDLVGDDITKGRIWHTQMLYEYGIMSTFLQGINDQILTTYEYTSSSSSLSFRVPCHHEKNRIQGLNLSCLYRSSGSKDKGMWILFAKISNRSKDLTWIYNPVVYCKPKIDEDAAWVSYWPLGNILDARDEVDVDIYVEEGTMIVSGCGASLVYMDGEVDEEAKCQNDSMKEKEVIGGDLSEFMVTSGGYYLCRRDFFGPKTFYWLEWMFGDDVHYKDSQGWRKTYQSMRSKVQREHVISFRKTIELGVGFNSETEIDNIEKAVYSLVGIESVSSRKEMGKLIVNGYVDPVEVATCVREFDNMVEILSVKLVLDKIE</sequence>
<dbReference type="InterPro" id="IPR032675">
    <property type="entry name" value="LRR_dom_sf"/>
</dbReference>
<organism evidence="6 7">
    <name type="scientific">Helianthus annuus</name>
    <name type="common">Common sunflower</name>
    <dbReference type="NCBI Taxonomy" id="4232"/>
    <lineage>
        <taxon>Eukaryota</taxon>
        <taxon>Viridiplantae</taxon>
        <taxon>Streptophyta</taxon>
        <taxon>Embryophyta</taxon>
        <taxon>Tracheophyta</taxon>
        <taxon>Spermatophyta</taxon>
        <taxon>Magnoliopsida</taxon>
        <taxon>eudicotyledons</taxon>
        <taxon>Gunneridae</taxon>
        <taxon>Pentapetalae</taxon>
        <taxon>asterids</taxon>
        <taxon>campanulids</taxon>
        <taxon>Asterales</taxon>
        <taxon>Asteraceae</taxon>
        <taxon>Asteroideae</taxon>
        <taxon>Heliantheae alliance</taxon>
        <taxon>Heliantheae</taxon>
        <taxon>Helianthus</taxon>
    </lineage>
</organism>
<dbReference type="GO" id="GO:0009626">
    <property type="term" value="P:plant-type hypersensitive response"/>
    <property type="evidence" value="ECO:0007669"/>
    <property type="project" value="UniProtKB-KW"/>
</dbReference>
<dbReference type="GO" id="GO:0016787">
    <property type="term" value="F:hydrolase activity"/>
    <property type="evidence" value="ECO:0007669"/>
    <property type="project" value="UniProtKB-KW"/>
</dbReference>
<evidence type="ECO:0000313" key="5">
    <source>
        <dbReference type="EMBL" id="KAF5789142.1"/>
    </source>
</evidence>
<dbReference type="SUPFAM" id="SSF46785">
    <property type="entry name" value="Winged helix' DNA-binding domain"/>
    <property type="match status" value="1"/>
</dbReference>
<dbReference type="GO" id="GO:0046872">
    <property type="term" value="F:metal ion binding"/>
    <property type="evidence" value="ECO:0007669"/>
    <property type="project" value="InterPro"/>
</dbReference>
<dbReference type="OMA" id="TEGETHR"/>
<dbReference type="InterPro" id="IPR002182">
    <property type="entry name" value="NB-ARC"/>
</dbReference>
<dbReference type="AlphaFoldDB" id="A0A251TS23"/>
<dbReference type="InterPro" id="IPR027417">
    <property type="entry name" value="P-loop_NTPase"/>
</dbReference>
<keyword evidence="2" id="KW-0433">Leucine-rich repeat</keyword>
<name>A0A251TS23_HELAN</name>
<evidence type="ECO:0000259" key="4">
    <source>
        <dbReference type="PROSITE" id="PS50846"/>
    </source>
</evidence>
<dbReference type="Proteomes" id="UP000215914">
    <property type="component" value="Chromosome 9"/>
</dbReference>
<feature type="domain" description="HMA" evidence="4">
    <location>
        <begin position="962"/>
        <end position="1037"/>
    </location>
</feature>
<keyword evidence="7" id="KW-1185">Reference proteome</keyword>
<proteinExistence type="predicted"/>
<dbReference type="InterPro" id="IPR042197">
    <property type="entry name" value="Apaf_helical"/>
</dbReference>
<dbReference type="SUPFAM" id="SSF52540">
    <property type="entry name" value="P-loop containing nucleoside triphosphate hydrolases"/>
    <property type="match status" value="1"/>
</dbReference>
<reference evidence="5" key="3">
    <citation type="submission" date="2020-06" db="EMBL/GenBank/DDBJ databases">
        <title>Helianthus annuus Genome sequencing and assembly Release 2.</title>
        <authorList>
            <person name="Gouzy J."/>
            <person name="Langlade N."/>
            <person name="Munos S."/>
        </authorList>
    </citation>
    <scope>NUCLEOTIDE SEQUENCE</scope>
    <source>
        <tissue evidence="5">Leaves</tissue>
    </source>
</reference>
<reference evidence="6" key="2">
    <citation type="submission" date="2017-02" db="EMBL/GenBank/DDBJ databases">
        <title>Sunflower complete genome.</title>
        <authorList>
            <person name="Langlade N."/>
            <person name="Munos S."/>
        </authorList>
    </citation>
    <scope>NUCLEOTIDE SEQUENCE [LARGE SCALE GENOMIC DNA]</scope>
    <source>
        <tissue evidence="6">Leaves</tissue>
    </source>
</reference>
<evidence type="ECO:0000313" key="7">
    <source>
        <dbReference type="Proteomes" id="UP000215914"/>
    </source>
</evidence>
<dbReference type="Gene3D" id="3.40.50.10140">
    <property type="entry name" value="Toll/interleukin-1 receptor homology (TIR) domain"/>
    <property type="match status" value="1"/>
</dbReference>
<comment type="subcellular location">
    <subcellularLocation>
        <location evidence="1">Membrane</location>
        <topology evidence="1">Peripheral membrane protein</topology>
    </subcellularLocation>
</comment>
<keyword evidence="5" id="KW-0378">Hydrolase</keyword>
<evidence type="ECO:0000256" key="2">
    <source>
        <dbReference type="ARBA" id="ARBA00022614"/>
    </source>
</evidence>
<dbReference type="Gene3D" id="3.30.70.100">
    <property type="match status" value="1"/>
</dbReference>
<dbReference type="EMBL" id="CM007898">
    <property type="protein sequence ID" value="OTG13704.1"/>
    <property type="molecule type" value="Genomic_DNA"/>
</dbReference>
<dbReference type="Pfam" id="PF23282">
    <property type="entry name" value="WHD_ROQ1"/>
    <property type="match status" value="1"/>
</dbReference>
<dbReference type="InterPro" id="IPR036390">
    <property type="entry name" value="WH_DNA-bd_sf"/>
</dbReference>
<dbReference type="SMART" id="SM00382">
    <property type="entry name" value="AAA"/>
    <property type="match status" value="1"/>
</dbReference>
<dbReference type="PROSITE" id="PS50846">
    <property type="entry name" value="HMA_2"/>
    <property type="match status" value="1"/>
</dbReference>
<evidence type="ECO:0000313" key="6">
    <source>
        <dbReference type="EMBL" id="OTG13704.1"/>
    </source>
</evidence>
<dbReference type="PANTHER" id="PTHR11017">
    <property type="entry name" value="LEUCINE-RICH REPEAT-CONTAINING PROTEIN"/>
    <property type="match status" value="1"/>
</dbReference>
<dbReference type="GO" id="GO:0043531">
    <property type="term" value="F:ADP binding"/>
    <property type="evidence" value="ECO:0007669"/>
    <property type="project" value="InterPro"/>
</dbReference>
<evidence type="ECO:0000256" key="3">
    <source>
        <dbReference type="ARBA" id="ARBA00022737"/>
    </source>
</evidence>
<dbReference type="InterPro" id="IPR058192">
    <property type="entry name" value="WHD_ROQ1-like"/>
</dbReference>